<keyword evidence="7" id="KW-1185">Reference proteome</keyword>
<evidence type="ECO:0000259" key="5">
    <source>
        <dbReference type="SMART" id="SM00642"/>
    </source>
</evidence>
<protein>
    <submittedName>
        <fullName evidence="6">Cyclomaltodextrin glucanotransferase</fullName>
    </submittedName>
</protein>
<organism evidence="6 7">
    <name type="scientific">Haloferula sargassicola</name>
    <dbReference type="NCBI Taxonomy" id="490096"/>
    <lineage>
        <taxon>Bacteria</taxon>
        <taxon>Pseudomonadati</taxon>
        <taxon>Verrucomicrobiota</taxon>
        <taxon>Verrucomicrobiia</taxon>
        <taxon>Verrucomicrobiales</taxon>
        <taxon>Verrucomicrobiaceae</taxon>
        <taxon>Haloferula</taxon>
    </lineage>
</organism>
<evidence type="ECO:0000313" key="7">
    <source>
        <dbReference type="Proteomes" id="UP001476282"/>
    </source>
</evidence>
<evidence type="ECO:0000313" key="6">
    <source>
        <dbReference type="EMBL" id="GAA5482752.1"/>
    </source>
</evidence>
<evidence type="ECO:0000256" key="3">
    <source>
        <dbReference type="ARBA" id="ARBA00022729"/>
    </source>
</evidence>
<dbReference type="InterPro" id="IPR006047">
    <property type="entry name" value="GH13_cat_dom"/>
</dbReference>
<proteinExistence type="predicted"/>
<dbReference type="SUPFAM" id="SSF51445">
    <property type="entry name" value="(Trans)glycosidases"/>
    <property type="match status" value="1"/>
</dbReference>
<dbReference type="PANTHER" id="PTHR10357:SF215">
    <property type="entry name" value="ALPHA-AMYLASE 1"/>
    <property type="match status" value="1"/>
</dbReference>
<keyword evidence="3 4" id="KW-0732">Signal</keyword>
<dbReference type="Pfam" id="PF00128">
    <property type="entry name" value="Alpha-amylase"/>
    <property type="match status" value="2"/>
</dbReference>
<comment type="caution">
    <text evidence="6">The sequence shown here is derived from an EMBL/GenBank/DDBJ whole genome shotgun (WGS) entry which is preliminary data.</text>
</comment>
<feature type="chain" id="PRO_5046061815" evidence="4">
    <location>
        <begin position="20"/>
        <end position="632"/>
    </location>
</feature>
<evidence type="ECO:0000256" key="2">
    <source>
        <dbReference type="ARBA" id="ARBA00022723"/>
    </source>
</evidence>
<dbReference type="Proteomes" id="UP001476282">
    <property type="component" value="Unassembled WGS sequence"/>
</dbReference>
<dbReference type="Gene3D" id="3.20.20.80">
    <property type="entry name" value="Glycosidases"/>
    <property type="match status" value="2"/>
</dbReference>
<keyword evidence="2" id="KW-0479">Metal-binding</keyword>
<evidence type="ECO:0000256" key="4">
    <source>
        <dbReference type="SAM" id="SignalP"/>
    </source>
</evidence>
<evidence type="ECO:0000256" key="1">
    <source>
        <dbReference type="ARBA" id="ARBA00001913"/>
    </source>
</evidence>
<dbReference type="PANTHER" id="PTHR10357">
    <property type="entry name" value="ALPHA-AMYLASE FAMILY MEMBER"/>
    <property type="match status" value="1"/>
</dbReference>
<dbReference type="EMBL" id="BAABRI010000009">
    <property type="protein sequence ID" value="GAA5482752.1"/>
    <property type="molecule type" value="Genomic_DNA"/>
</dbReference>
<gene>
    <name evidence="6" type="ORF">Hsar01_01975</name>
</gene>
<dbReference type="InterPro" id="IPR017853">
    <property type="entry name" value="GH"/>
</dbReference>
<sequence length="632" mass="69962">MPPVKALLLLALAIAPAAARSWSDEVLYFALTDRFHDGDPSNNTPPGCDPALDDPAQENINLYHGGDLRGLELALQGGYFSELGVTALWITPPVRNVWRSGYDAGGWKTGYHGYWAQDFLDIDPHLTSATSLAGKPYPEGAEGRMEHYRDFVALAHAKGIRVVQDVVLNHAGPVFYYDADGDGVFDSGSKDEWVQPFERRGFHDNARWAGLPQWNMARTEPTGPRELLGRRLALSGVLGRLDAYGRKGFSPDSLGKNDGEEVMCDFFSLRDLWTDPEGANFDRLVDEFVSIYHFYLHDVGVDGLRIDTVKHVHHEFWDAFTRRLRQRLGSEAADKILFGEVFDGSPAKLGEYTWRTDAPADPSPCLDSVLAFQLCFALRDYLLRPGEAYGNARPIEAAMSAFSDGRFPDGRFFYNRTPGADGLNSLQKSVTFVENHDSINRFRVAGITERRNQLAQGLVMTLPGIPCLYYGAEVSLQDGRGNIGQDSETGRMTLWRHGAAPTLEKLRQDESFRAIQRLARARREFPALREGGFRPLWCDSDGTAEDDGLFAFARTLDEPGASVIVVCNLSPKEGLTGPLEVSPLLPRGANWRGDPVIGRGGPRTATDRFSAPPRSLVIYRAQASEPARPGTR</sequence>
<comment type="cofactor">
    <cofactor evidence="1">
        <name>Ca(2+)</name>
        <dbReference type="ChEBI" id="CHEBI:29108"/>
    </cofactor>
</comment>
<accession>A0ABP9UPY7</accession>
<feature type="signal peptide" evidence="4">
    <location>
        <begin position="1"/>
        <end position="19"/>
    </location>
</feature>
<reference evidence="6 7" key="1">
    <citation type="submission" date="2024-02" db="EMBL/GenBank/DDBJ databases">
        <title>Haloferula sargassicola NBRC 104335.</title>
        <authorList>
            <person name="Ichikawa N."/>
            <person name="Katano-Makiyama Y."/>
            <person name="Hidaka K."/>
        </authorList>
    </citation>
    <scope>NUCLEOTIDE SEQUENCE [LARGE SCALE GENOMIC DNA]</scope>
    <source>
        <strain evidence="6 7">NBRC 104335</strain>
    </source>
</reference>
<name>A0ABP9UPY7_9BACT</name>
<feature type="domain" description="Glycosyl hydrolase family 13 catalytic" evidence="5">
    <location>
        <begin position="29"/>
        <end position="522"/>
    </location>
</feature>
<dbReference type="SMART" id="SM00642">
    <property type="entry name" value="Aamy"/>
    <property type="match status" value="1"/>
</dbReference>